<dbReference type="RefSeq" id="WP_053431042.1">
    <property type="nucleotide sequence ID" value="NZ_CP040441.1"/>
</dbReference>
<keyword evidence="5" id="KW-1133">Transmembrane helix</keyword>
<feature type="transmembrane region" description="Helical" evidence="5">
    <location>
        <begin position="386"/>
        <end position="405"/>
    </location>
</feature>
<evidence type="ECO:0000256" key="5">
    <source>
        <dbReference type="SAM" id="Phobius"/>
    </source>
</evidence>
<dbReference type="PIRSF" id="PIRSF005690">
    <property type="entry name" value="GerBA"/>
    <property type="match status" value="1"/>
</dbReference>
<organism evidence="6">
    <name type="scientific">Halalkalibacterium halodurans</name>
    <name type="common">Bacillus halodurans</name>
    <dbReference type="NCBI Taxonomy" id="86665"/>
    <lineage>
        <taxon>Bacteria</taxon>
        <taxon>Bacillati</taxon>
        <taxon>Bacillota</taxon>
        <taxon>Bacilli</taxon>
        <taxon>Bacillales</taxon>
        <taxon>Bacillaceae</taxon>
        <taxon>Halalkalibacterium (ex Joshi et al. 2022)</taxon>
    </lineage>
</organism>
<dbReference type="Pfam" id="PF03323">
    <property type="entry name" value="GerA"/>
    <property type="match status" value="1"/>
</dbReference>
<feature type="transmembrane region" description="Helical" evidence="5">
    <location>
        <begin position="417"/>
        <end position="443"/>
    </location>
</feature>
<dbReference type="GO" id="GO:0005886">
    <property type="term" value="C:plasma membrane"/>
    <property type="evidence" value="ECO:0007669"/>
    <property type="project" value="UniProtKB-SubCell"/>
</dbReference>
<keyword evidence="3 4" id="KW-0472">Membrane</keyword>
<gene>
    <name evidence="6" type="ORF">AMD02_08670</name>
</gene>
<comment type="subcellular location">
    <subcellularLocation>
        <location evidence="4">Cell membrane</location>
    </subcellularLocation>
    <subcellularLocation>
        <location evidence="1">Membrane</location>
        <topology evidence="1">Multi-pass membrane protein</topology>
    </subcellularLocation>
</comment>
<comment type="similarity">
    <text evidence="2 4">Belongs to the GerABKA family.</text>
</comment>
<feature type="transmembrane region" description="Helical" evidence="5">
    <location>
        <begin position="292"/>
        <end position="314"/>
    </location>
</feature>
<keyword evidence="5" id="KW-0812">Transmembrane</keyword>
<accession>A0A0M0KJG7</accession>
<dbReference type="PANTHER" id="PTHR22550">
    <property type="entry name" value="SPORE GERMINATION PROTEIN"/>
    <property type="match status" value="1"/>
</dbReference>
<evidence type="ECO:0000256" key="4">
    <source>
        <dbReference type="PIRNR" id="PIRNR005690"/>
    </source>
</evidence>
<dbReference type="AlphaFoldDB" id="A0A0M0KJG7"/>
<name>A0A0M0KJG7_ALKHA</name>
<evidence type="ECO:0000256" key="1">
    <source>
        <dbReference type="ARBA" id="ARBA00004141"/>
    </source>
</evidence>
<evidence type="ECO:0000256" key="2">
    <source>
        <dbReference type="ARBA" id="ARBA00005278"/>
    </source>
</evidence>
<dbReference type="PATRIC" id="fig|136160.3.peg.2073"/>
<feature type="transmembrane region" description="Helical" evidence="5">
    <location>
        <begin position="359"/>
        <end position="380"/>
    </location>
</feature>
<sequence length="490" mass="55449">MIFRQKYMPKPITKTEYLEQVLEKGLLTTEEVKQFFHDYSDVYFVQASDQDHSLISFYCKGMVDVTRVNEYYYAFVEEMEAENYKCKEYIPPSIQIKTVASLIEKTFSGYLIFYQKGNSFFYGIDVAKVPQREPAESRTEVSIKGPKDAFTEELNLNISLIRKRLKTEYLFSEAFTLGSISQTKVALLYLDNKINPKMLHEVRSRLERFDSESITSGGQLEQWLSDRTFCLFPLFDYIMRPDFAIECMLRGRFILVVDGSPTVLIGPINLFELIKSPEDTHFPYFFVAFQRVLRLISLSVAIFLPGFWLAISSVNLDQLPLPLLSTAAVARDGLPFPSVVEALFILGLFELLREAGLRMPSALGPTISIVGGLIIGDAAIRAGLASPALIVIIALTAVATFTLVNQSLTSTVSVLRIYTLVLSSFLGIYGFFISMFSILIYLSRLSSFHIDYLDPIASLSYKDFLAALLVNPFKRKKFNSSMLKKGDNNL</sequence>
<protein>
    <submittedName>
        <fullName evidence="6">Spore gernimation protein GerA</fullName>
    </submittedName>
</protein>
<proteinExistence type="inferred from homology"/>
<dbReference type="GeneID" id="87597781"/>
<comment type="caution">
    <text evidence="6">The sequence shown here is derived from an EMBL/GenBank/DDBJ whole genome shotgun (WGS) entry which is preliminary data.</text>
</comment>
<dbReference type="InterPro" id="IPR004995">
    <property type="entry name" value="Spore_Ger"/>
</dbReference>
<evidence type="ECO:0000313" key="6">
    <source>
        <dbReference type="EMBL" id="KOO38929.1"/>
    </source>
</evidence>
<reference evidence="6" key="1">
    <citation type="submission" date="2015-08" db="EMBL/GenBank/DDBJ databases">
        <title>Complete DNA Sequence of Pseudomonas syringae pv. actinidiae, the Causal Agent of Kiwifruit Canker Disease.</title>
        <authorList>
            <person name="Rikkerink E.H.A."/>
            <person name="Fineran P.C."/>
        </authorList>
    </citation>
    <scope>NUCLEOTIDE SEQUENCE</scope>
    <source>
        <strain evidence="6">DSM 13666</strain>
    </source>
</reference>
<dbReference type="InterPro" id="IPR050768">
    <property type="entry name" value="UPF0353/GerABKA_families"/>
</dbReference>
<dbReference type="PANTHER" id="PTHR22550:SF5">
    <property type="entry name" value="LEUCINE ZIPPER PROTEIN 4"/>
    <property type="match status" value="1"/>
</dbReference>
<dbReference type="GO" id="GO:0009847">
    <property type="term" value="P:spore germination"/>
    <property type="evidence" value="ECO:0007669"/>
    <property type="project" value="UniProtKB-UniRule"/>
</dbReference>
<dbReference type="EMBL" id="LILD01000001">
    <property type="protein sequence ID" value="KOO38929.1"/>
    <property type="molecule type" value="Genomic_DNA"/>
</dbReference>
<evidence type="ECO:0000256" key="3">
    <source>
        <dbReference type="ARBA" id="ARBA00023136"/>
    </source>
</evidence>